<protein>
    <submittedName>
        <fullName evidence="1">Uncharacterized protein</fullName>
    </submittedName>
</protein>
<proteinExistence type="predicted"/>
<evidence type="ECO:0000313" key="2">
    <source>
        <dbReference type="Proteomes" id="UP000465035"/>
    </source>
</evidence>
<dbReference type="RefSeq" id="WP_003552279.1">
    <property type="nucleotide sequence ID" value="NZ_CABKOL010000106.1"/>
</dbReference>
<name>A0A6P1E6M9_LENHI</name>
<gene>
    <name evidence="1" type="ORF">GQR93_03415</name>
</gene>
<reference evidence="1 2" key="1">
    <citation type="submission" date="2019-12" db="EMBL/GenBank/DDBJ databases">
        <title>Lactobacillus hilgardii FLUB.</title>
        <authorList>
            <person name="Gustaw K."/>
        </authorList>
    </citation>
    <scope>NUCLEOTIDE SEQUENCE [LARGE SCALE GENOMIC DNA]</scope>
    <source>
        <strain evidence="1 2">FLUB</strain>
    </source>
</reference>
<accession>A0A6P1E6M9</accession>
<sequence>MQRDWMKSTATYTFTEKDHKNGVKHNFSYVAKDVSAEMITKFGGIIDSLTEGDLLDATVATTDHVSVDAPVKEEAPVEAPKA</sequence>
<evidence type="ECO:0000313" key="1">
    <source>
        <dbReference type="EMBL" id="QHB51335.1"/>
    </source>
</evidence>
<dbReference type="Proteomes" id="UP000465035">
    <property type="component" value="Chromosome"/>
</dbReference>
<dbReference type="AlphaFoldDB" id="A0A6P1E6M9"/>
<dbReference type="GeneID" id="69057406"/>
<organism evidence="1 2">
    <name type="scientific">Lentilactobacillus hilgardii</name>
    <name type="common">Lactobacillus hilgardii</name>
    <dbReference type="NCBI Taxonomy" id="1588"/>
    <lineage>
        <taxon>Bacteria</taxon>
        <taxon>Bacillati</taxon>
        <taxon>Bacillota</taxon>
        <taxon>Bacilli</taxon>
        <taxon>Lactobacillales</taxon>
        <taxon>Lactobacillaceae</taxon>
        <taxon>Lentilactobacillus</taxon>
    </lineage>
</organism>
<dbReference type="EMBL" id="CP047121">
    <property type="protein sequence ID" value="QHB51335.1"/>
    <property type="molecule type" value="Genomic_DNA"/>
</dbReference>